<dbReference type="PRINTS" id="PR00081">
    <property type="entry name" value="GDHRDH"/>
</dbReference>
<dbReference type="InterPro" id="IPR020904">
    <property type="entry name" value="Sc_DH/Rdtase_CS"/>
</dbReference>
<dbReference type="AlphaFoldDB" id="A0A839U298"/>
<dbReference type="RefSeq" id="WP_112530722.1">
    <property type="nucleotide sequence ID" value="NZ_JACHXN010000004.1"/>
</dbReference>
<dbReference type="InterPro" id="IPR002347">
    <property type="entry name" value="SDR_fam"/>
</dbReference>
<gene>
    <name evidence="4" type="ORF">FHS21_001521</name>
</gene>
<evidence type="ECO:0000256" key="3">
    <source>
        <dbReference type="RuleBase" id="RU000363"/>
    </source>
</evidence>
<reference evidence="4 5" key="1">
    <citation type="submission" date="2020-08" db="EMBL/GenBank/DDBJ databases">
        <title>Genomic Encyclopedia of Type Strains, Phase III (KMG-III): the genomes of soil and plant-associated and newly described type strains.</title>
        <authorList>
            <person name="Whitman W."/>
        </authorList>
    </citation>
    <scope>NUCLEOTIDE SEQUENCE [LARGE SCALE GENOMIC DNA]</scope>
    <source>
        <strain evidence="4 5">CECT 7015</strain>
    </source>
</reference>
<keyword evidence="2" id="KW-0560">Oxidoreductase</keyword>
<evidence type="ECO:0000313" key="4">
    <source>
        <dbReference type="EMBL" id="MBB3145116.1"/>
    </source>
</evidence>
<dbReference type="GO" id="GO:0016491">
    <property type="term" value="F:oxidoreductase activity"/>
    <property type="evidence" value="ECO:0007669"/>
    <property type="project" value="UniProtKB-KW"/>
</dbReference>
<evidence type="ECO:0000256" key="2">
    <source>
        <dbReference type="ARBA" id="ARBA00023002"/>
    </source>
</evidence>
<dbReference type="EMBL" id="JACHXN010000004">
    <property type="protein sequence ID" value="MBB3145116.1"/>
    <property type="molecule type" value="Genomic_DNA"/>
</dbReference>
<dbReference type="GO" id="GO:0005829">
    <property type="term" value="C:cytosol"/>
    <property type="evidence" value="ECO:0007669"/>
    <property type="project" value="TreeGrafter"/>
</dbReference>
<dbReference type="PANTHER" id="PTHR43391">
    <property type="entry name" value="RETINOL DEHYDROGENASE-RELATED"/>
    <property type="match status" value="1"/>
</dbReference>
<comment type="caution">
    <text evidence="4">The sequence shown here is derived from an EMBL/GenBank/DDBJ whole genome shotgun (WGS) entry which is preliminary data.</text>
</comment>
<dbReference type="Proteomes" id="UP000554520">
    <property type="component" value="Unassembled WGS sequence"/>
</dbReference>
<comment type="similarity">
    <text evidence="1 3">Belongs to the short-chain dehydrogenases/reductases (SDR) family.</text>
</comment>
<proteinExistence type="inferred from homology"/>
<keyword evidence="5" id="KW-1185">Reference proteome</keyword>
<dbReference type="PRINTS" id="PR00080">
    <property type="entry name" value="SDRFAMILY"/>
</dbReference>
<dbReference type="Pfam" id="PF00106">
    <property type="entry name" value="adh_short"/>
    <property type="match status" value="1"/>
</dbReference>
<dbReference type="PANTHER" id="PTHR43391:SF91">
    <property type="entry name" value="OS04G0390700 PROTEIN"/>
    <property type="match status" value="1"/>
</dbReference>
<dbReference type="NCBIfam" id="NF006119">
    <property type="entry name" value="PRK08264.1-5"/>
    <property type="match status" value="1"/>
</dbReference>
<dbReference type="Gene3D" id="3.40.50.720">
    <property type="entry name" value="NAD(P)-binding Rossmann-like Domain"/>
    <property type="match status" value="1"/>
</dbReference>
<organism evidence="4 5">
    <name type="scientific">Phyllobacterium trifolii</name>
    <dbReference type="NCBI Taxonomy" id="300193"/>
    <lineage>
        <taxon>Bacteria</taxon>
        <taxon>Pseudomonadati</taxon>
        <taxon>Pseudomonadota</taxon>
        <taxon>Alphaproteobacteria</taxon>
        <taxon>Hyphomicrobiales</taxon>
        <taxon>Phyllobacteriaceae</taxon>
        <taxon>Phyllobacterium</taxon>
    </lineage>
</organism>
<evidence type="ECO:0000313" key="5">
    <source>
        <dbReference type="Proteomes" id="UP000554520"/>
    </source>
</evidence>
<dbReference type="SUPFAM" id="SSF51735">
    <property type="entry name" value="NAD(P)-binding Rossmann-fold domains"/>
    <property type="match status" value="1"/>
</dbReference>
<evidence type="ECO:0000256" key="1">
    <source>
        <dbReference type="ARBA" id="ARBA00006484"/>
    </source>
</evidence>
<protein>
    <submittedName>
        <fullName evidence="4">NAD(P)-dependent dehydrogenase (Short-subunit alcohol dehydrogenase family)</fullName>
    </submittedName>
</protein>
<sequence length="237" mass="25355">MRIKDSVVFVTGANRGLGLAFATEALRLGAKKVYAGVRTPADTDTPDIIQIKLDVTDSASIAAAAKRCEDTTLLINNAGIARLTNSVLDPQMITDVREIFEINFYGMIAVTQAFAPILATNGGGAIVNVLSDSAWFSRPLLAAYSASKSAAWSFTNALRIELKGQKTAVVGVHVSFMDTGMTHGFEMKKIHPNEVAEAALIGVETNSDEVLVDDFTKQVKNSLSSKDAVYFNPPEIA</sequence>
<accession>A0A839U298</accession>
<dbReference type="PROSITE" id="PS00061">
    <property type="entry name" value="ADH_SHORT"/>
    <property type="match status" value="1"/>
</dbReference>
<name>A0A839U298_9HYPH</name>
<dbReference type="InterPro" id="IPR036291">
    <property type="entry name" value="NAD(P)-bd_dom_sf"/>
</dbReference>